<evidence type="ECO:0000313" key="2">
    <source>
        <dbReference type="EMBL" id="EME46499.1"/>
    </source>
</evidence>
<dbReference type="EMBL" id="KB446537">
    <property type="protein sequence ID" value="EME46499.1"/>
    <property type="molecule type" value="Genomic_DNA"/>
</dbReference>
<reference evidence="3" key="1">
    <citation type="journal article" date="2012" name="PLoS Genet.">
        <title>The genomes of the fungal plant pathogens Cladosporium fulvum and Dothistroma septosporum reveal adaptation to different hosts and lifestyles but also signatures of common ancestry.</title>
        <authorList>
            <person name="de Wit P.J.G.M."/>
            <person name="van der Burgt A."/>
            <person name="Oekmen B."/>
            <person name="Stergiopoulos I."/>
            <person name="Abd-Elsalam K.A."/>
            <person name="Aerts A.L."/>
            <person name="Bahkali A.H."/>
            <person name="Beenen H.G."/>
            <person name="Chettri P."/>
            <person name="Cox M.P."/>
            <person name="Datema E."/>
            <person name="de Vries R.P."/>
            <person name="Dhillon B."/>
            <person name="Ganley A.R."/>
            <person name="Griffiths S.A."/>
            <person name="Guo Y."/>
            <person name="Hamelin R.C."/>
            <person name="Henrissat B."/>
            <person name="Kabir M.S."/>
            <person name="Jashni M.K."/>
            <person name="Kema G."/>
            <person name="Klaubauf S."/>
            <person name="Lapidus A."/>
            <person name="Levasseur A."/>
            <person name="Lindquist E."/>
            <person name="Mehrabi R."/>
            <person name="Ohm R.A."/>
            <person name="Owen T.J."/>
            <person name="Salamov A."/>
            <person name="Schwelm A."/>
            <person name="Schijlen E."/>
            <person name="Sun H."/>
            <person name="van den Burg H.A."/>
            <person name="van Ham R.C.H.J."/>
            <person name="Zhang S."/>
            <person name="Goodwin S.B."/>
            <person name="Grigoriev I.V."/>
            <person name="Collemare J."/>
            <person name="Bradshaw R.E."/>
        </authorList>
    </citation>
    <scope>NUCLEOTIDE SEQUENCE [LARGE SCALE GENOMIC DNA]</scope>
    <source>
        <strain evidence="3">NZE10 / CBS 128990</strain>
    </source>
</reference>
<reference evidence="2 3" key="2">
    <citation type="journal article" date="2012" name="PLoS Pathog.">
        <title>Diverse lifestyles and strategies of plant pathogenesis encoded in the genomes of eighteen Dothideomycetes fungi.</title>
        <authorList>
            <person name="Ohm R.A."/>
            <person name="Feau N."/>
            <person name="Henrissat B."/>
            <person name="Schoch C.L."/>
            <person name="Horwitz B.A."/>
            <person name="Barry K.W."/>
            <person name="Condon B.J."/>
            <person name="Copeland A.C."/>
            <person name="Dhillon B."/>
            <person name="Glaser F."/>
            <person name="Hesse C.N."/>
            <person name="Kosti I."/>
            <person name="LaButti K."/>
            <person name="Lindquist E.A."/>
            <person name="Lucas S."/>
            <person name="Salamov A.A."/>
            <person name="Bradshaw R.E."/>
            <person name="Ciuffetti L."/>
            <person name="Hamelin R.C."/>
            <person name="Kema G.H.J."/>
            <person name="Lawrence C."/>
            <person name="Scott J.A."/>
            <person name="Spatafora J.W."/>
            <person name="Turgeon B.G."/>
            <person name="de Wit P.J.G.M."/>
            <person name="Zhong S."/>
            <person name="Goodwin S.B."/>
            <person name="Grigoriev I.V."/>
        </authorList>
    </citation>
    <scope>NUCLEOTIDE SEQUENCE [LARGE SCALE GENOMIC DNA]</scope>
    <source>
        <strain evidence="3">NZE10 / CBS 128990</strain>
    </source>
</reference>
<name>N1PVR8_DOTSN</name>
<accession>N1PVR8</accession>
<sequence length="81" mass="8826">MNEPATSTIPQRFSGNLERSTSTLQPGSVAKLVSIFEEILSCTAALSRLEQEIPSTVYELEGSYVGYSTNEQPQAPEFNAL</sequence>
<protein>
    <submittedName>
        <fullName evidence="2">Uncharacterized protein</fullName>
    </submittedName>
</protein>
<dbReference type="Proteomes" id="UP000016933">
    <property type="component" value="Unassembled WGS sequence"/>
</dbReference>
<evidence type="ECO:0000313" key="3">
    <source>
        <dbReference type="Proteomes" id="UP000016933"/>
    </source>
</evidence>
<organism evidence="2 3">
    <name type="scientific">Dothistroma septosporum (strain NZE10 / CBS 128990)</name>
    <name type="common">Red band needle blight fungus</name>
    <name type="synonym">Mycosphaerella pini</name>
    <dbReference type="NCBI Taxonomy" id="675120"/>
    <lineage>
        <taxon>Eukaryota</taxon>
        <taxon>Fungi</taxon>
        <taxon>Dikarya</taxon>
        <taxon>Ascomycota</taxon>
        <taxon>Pezizomycotina</taxon>
        <taxon>Dothideomycetes</taxon>
        <taxon>Dothideomycetidae</taxon>
        <taxon>Mycosphaerellales</taxon>
        <taxon>Mycosphaerellaceae</taxon>
        <taxon>Dothistroma</taxon>
    </lineage>
</organism>
<dbReference type="HOGENOM" id="CLU_2573854_0_0_1"/>
<evidence type="ECO:0000256" key="1">
    <source>
        <dbReference type="SAM" id="MobiDB-lite"/>
    </source>
</evidence>
<dbReference type="AlphaFoldDB" id="N1PVR8"/>
<proteinExistence type="predicted"/>
<feature type="region of interest" description="Disordered" evidence="1">
    <location>
        <begin position="1"/>
        <end position="20"/>
    </location>
</feature>
<gene>
    <name evidence="2" type="ORF">DOTSEDRAFT_70489</name>
</gene>
<keyword evidence="3" id="KW-1185">Reference proteome</keyword>